<dbReference type="EMBL" id="CAKMMF010000015">
    <property type="protein sequence ID" value="CAH1208740.1"/>
    <property type="molecule type" value="Genomic_DNA"/>
</dbReference>
<reference evidence="4" key="1">
    <citation type="submission" date="2022-01" db="EMBL/GenBank/DDBJ databases">
        <authorList>
            <person name="Criscuolo A."/>
        </authorList>
    </citation>
    <scope>NUCLEOTIDE SEQUENCE</scope>
    <source>
        <strain evidence="4">CIP111893</strain>
    </source>
</reference>
<dbReference type="SUPFAM" id="SSF51905">
    <property type="entry name" value="FAD/NAD(P)-binding domain"/>
    <property type="match status" value="1"/>
</dbReference>
<dbReference type="Gene3D" id="3.50.50.60">
    <property type="entry name" value="FAD/NAD(P)-binding domain"/>
    <property type="match status" value="1"/>
</dbReference>
<dbReference type="EC" id="1.14.13.222" evidence="4"/>
<evidence type="ECO:0000259" key="3">
    <source>
        <dbReference type="Pfam" id="PF01494"/>
    </source>
</evidence>
<dbReference type="Pfam" id="PF01494">
    <property type="entry name" value="FAD_binding_3"/>
    <property type="match status" value="1"/>
</dbReference>
<organism evidence="4 5">
    <name type="scientific">Paenibacillus plantiphilus</name>
    <dbReference type="NCBI Taxonomy" id="2905650"/>
    <lineage>
        <taxon>Bacteria</taxon>
        <taxon>Bacillati</taxon>
        <taxon>Bacillota</taxon>
        <taxon>Bacilli</taxon>
        <taxon>Bacillales</taxon>
        <taxon>Paenibacillaceae</taxon>
        <taxon>Paenibacillus</taxon>
    </lineage>
</organism>
<feature type="domain" description="FAD-binding" evidence="3">
    <location>
        <begin position="8"/>
        <end position="347"/>
    </location>
</feature>
<gene>
    <name evidence="4" type="primary">auaG</name>
    <name evidence="4" type="ORF">PAECIP111893_02882</name>
</gene>
<evidence type="ECO:0000313" key="5">
    <source>
        <dbReference type="Proteomes" id="UP000838686"/>
    </source>
</evidence>
<dbReference type="InterPro" id="IPR002938">
    <property type="entry name" value="FAD-bd"/>
</dbReference>
<sequence>MQTGNRKAVIAGAGIGGLCTAIALQRQGWHVVIGDKRDELAQLGAGIVLSANAWKVLQHLGAAEVVLQSGTKVGKAEIRAWDGRLIVDLPTDLQEKRYGHASCLIHRAALQNILCDRLNHSNQGGVQFNKKLIAYEQSEAAVTVMYEDGTEEQADILIGADGVNSTVRELMFGSENRNYSGFTALRGIASFSDSRYSMEKGGGFEAWGSGKRFGFSHLGQGQVFWFAAINSPEGEAERTTNRKAAALRHFQGWYNPIEAVIAATDSAAILAHDIYDRKPLRRWSDGRVVLLGDAAHPMLPNLGQGGAQAMEDAVILASCLRDSSVAAGIRSYEQLRIPRTSRVVRQSRRMGRVVQMENAAAIYIRNMLLRLMPASLKVAQFDWLNGYDAVARK</sequence>
<evidence type="ECO:0000313" key="4">
    <source>
        <dbReference type="EMBL" id="CAH1208740.1"/>
    </source>
</evidence>
<dbReference type="PANTHER" id="PTHR13789:SF309">
    <property type="entry name" value="PUTATIVE (AFU_ORTHOLOGUE AFUA_6G14510)-RELATED"/>
    <property type="match status" value="1"/>
</dbReference>
<dbReference type="Proteomes" id="UP000838686">
    <property type="component" value="Unassembled WGS sequence"/>
</dbReference>
<evidence type="ECO:0000256" key="2">
    <source>
        <dbReference type="ARBA" id="ARBA00023033"/>
    </source>
</evidence>
<accession>A0ABN8GPR0</accession>
<dbReference type="GO" id="GO:0004497">
    <property type="term" value="F:monooxygenase activity"/>
    <property type="evidence" value="ECO:0007669"/>
    <property type="project" value="UniProtKB-KW"/>
</dbReference>
<keyword evidence="2 4" id="KW-0503">Monooxygenase</keyword>
<keyword evidence="5" id="KW-1185">Reference proteome</keyword>
<dbReference type="PANTHER" id="PTHR13789">
    <property type="entry name" value="MONOOXYGENASE"/>
    <property type="match status" value="1"/>
</dbReference>
<dbReference type="PRINTS" id="PR00420">
    <property type="entry name" value="RNGMNOXGNASE"/>
</dbReference>
<dbReference type="RefSeq" id="WP_236343214.1">
    <property type="nucleotide sequence ID" value="NZ_CAKMMF010000015.1"/>
</dbReference>
<dbReference type="InterPro" id="IPR036188">
    <property type="entry name" value="FAD/NAD-bd_sf"/>
</dbReference>
<keyword evidence="1 4" id="KW-0560">Oxidoreductase</keyword>
<dbReference type="InterPro" id="IPR050493">
    <property type="entry name" value="FAD-dep_Monooxygenase_BioMet"/>
</dbReference>
<name>A0ABN8GPR0_9BACL</name>
<evidence type="ECO:0000256" key="1">
    <source>
        <dbReference type="ARBA" id="ARBA00023002"/>
    </source>
</evidence>
<comment type="caution">
    <text evidence="4">The sequence shown here is derived from an EMBL/GenBank/DDBJ whole genome shotgun (WGS) entry which is preliminary data.</text>
</comment>
<protein>
    <submittedName>
        <fullName evidence="4">Aurachin C monooxygenase/isomerase</fullName>
        <ecNumber evidence="4">1.14.13.222</ecNumber>
    </submittedName>
</protein>
<proteinExistence type="predicted"/>